<dbReference type="InterPro" id="IPR000760">
    <property type="entry name" value="Inositol_monophosphatase-like"/>
</dbReference>
<keyword evidence="7" id="KW-1185">Reference proteome</keyword>
<evidence type="ECO:0000256" key="4">
    <source>
        <dbReference type="ARBA" id="ARBA00022842"/>
    </source>
</evidence>
<comment type="caution">
    <text evidence="6">The sequence shown here is derived from an EMBL/GenBank/DDBJ whole genome shotgun (WGS) entry which is preliminary data.</text>
</comment>
<proteinExistence type="predicted"/>
<keyword evidence="2 5" id="KW-0479">Metal-binding</keyword>
<dbReference type="STRING" id="84521.SAMN04487994_10116"/>
<evidence type="ECO:0000256" key="5">
    <source>
        <dbReference type="PIRSR" id="PIRSR600760-2"/>
    </source>
</evidence>
<dbReference type="GO" id="GO:0008934">
    <property type="term" value="F:inositol monophosphate 1-phosphatase activity"/>
    <property type="evidence" value="ECO:0007669"/>
    <property type="project" value="TreeGrafter"/>
</dbReference>
<dbReference type="EMBL" id="PNHE01000027">
    <property type="protein sequence ID" value="PMC58070.1"/>
    <property type="molecule type" value="Genomic_DNA"/>
</dbReference>
<dbReference type="PANTHER" id="PTHR20854:SF4">
    <property type="entry name" value="INOSITOL-1-MONOPHOSPHATASE-RELATED"/>
    <property type="match status" value="1"/>
</dbReference>
<dbReference type="FunFam" id="3.30.540.10:FF:000003">
    <property type="entry name" value="Inositol-1-monophosphatase"/>
    <property type="match status" value="1"/>
</dbReference>
<name>A0A2N6SLY6_9LACT</name>
<dbReference type="OrthoDB" id="9772456at2"/>
<evidence type="ECO:0008006" key="8">
    <source>
        <dbReference type="Google" id="ProtNLM"/>
    </source>
</evidence>
<accession>A0A2N6SLY6</accession>
<evidence type="ECO:0000256" key="1">
    <source>
        <dbReference type="ARBA" id="ARBA00001946"/>
    </source>
</evidence>
<evidence type="ECO:0000313" key="7">
    <source>
        <dbReference type="Proteomes" id="UP000235682"/>
    </source>
</evidence>
<sequence>MDYQLHHRVITWIEQAAEKLRDSLQEDRVVEEKASRRDVVTDMDKGIEAFLVERIQAHYPDHFILAEEGTGHSIDDLKGYVWIIDPIDGTMNYVQQKNNFGTMMALFKDGEPLAGYIYDIMNHDFFYGIVGDGVYRNHQPWNVPAITGLSDCLILGNVFMFIHNKFNEQGALEQSLGVRNYGSAAISTLSVLKGEAGAYLCSRLSPWDFAAGWAIFEAAGLRYSRLNGEPLNLLEKSTALLAHPQVYNDLMNTLKTD</sequence>
<feature type="binding site" evidence="5">
    <location>
        <position position="208"/>
    </location>
    <ligand>
        <name>Mg(2+)</name>
        <dbReference type="ChEBI" id="CHEBI:18420"/>
        <label>1</label>
        <note>catalytic</note>
    </ligand>
</feature>
<feature type="binding site" evidence="5">
    <location>
        <position position="87"/>
    </location>
    <ligand>
        <name>Mg(2+)</name>
        <dbReference type="ChEBI" id="CHEBI:18420"/>
        <label>1</label>
        <note>catalytic</note>
    </ligand>
</feature>
<dbReference type="Gene3D" id="3.30.540.10">
    <property type="entry name" value="Fructose-1,6-Bisphosphatase, subunit A, domain 1"/>
    <property type="match status" value="1"/>
</dbReference>
<dbReference type="AlphaFoldDB" id="A0A2N6SLY6"/>
<dbReference type="GO" id="GO:0006020">
    <property type="term" value="P:inositol metabolic process"/>
    <property type="evidence" value="ECO:0007669"/>
    <property type="project" value="TreeGrafter"/>
</dbReference>
<dbReference type="PANTHER" id="PTHR20854">
    <property type="entry name" value="INOSITOL MONOPHOSPHATASE"/>
    <property type="match status" value="1"/>
</dbReference>
<dbReference type="Pfam" id="PF00459">
    <property type="entry name" value="Inositol_P"/>
    <property type="match status" value="1"/>
</dbReference>
<comment type="cofactor">
    <cofactor evidence="1 5">
        <name>Mg(2+)</name>
        <dbReference type="ChEBI" id="CHEBI:18420"/>
    </cofactor>
</comment>
<evidence type="ECO:0000313" key="6">
    <source>
        <dbReference type="EMBL" id="PMC58070.1"/>
    </source>
</evidence>
<keyword evidence="3" id="KW-0378">Hydrolase</keyword>
<dbReference type="SUPFAM" id="SSF56655">
    <property type="entry name" value="Carbohydrate phosphatase"/>
    <property type="match status" value="1"/>
</dbReference>
<feature type="binding site" evidence="5">
    <location>
        <position position="88"/>
    </location>
    <ligand>
        <name>Mg(2+)</name>
        <dbReference type="ChEBI" id="CHEBI:18420"/>
        <label>1</label>
        <note>catalytic</note>
    </ligand>
</feature>
<organism evidence="6 7">
    <name type="scientific">Dolosicoccus paucivorans</name>
    <dbReference type="NCBI Taxonomy" id="84521"/>
    <lineage>
        <taxon>Bacteria</taxon>
        <taxon>Bacillati</taxon>
        <taxon>Bacillota</taxon>
        <taxon>Bacilli</taxon>
        <taxon>Lactobacillales</taxon>
        <taxon>Aerococcaceae</taxon>
        <taxon>Dolosicoccus</taxon>
    </lineage>
</organism>
<evidence type="ECO:0000256" key="2">
    <source>
        <dbReference type="ARBA" id="ARBA00022723"/>
    </source>
</evidence>
<gene>
    <name evidence="6" type="ORF">CJ205_06405</name>
</gene>
<evidence type="ECO:0000256" key="3">
    <source>
        <dbReference type="ARBA" id="ARBA00022801"/>
    </source>
</evidence>
<protein>
    <recommendedName>
        <fullName evidence="8">Inositol monophosphatase family protein</fullName>
    </recommendedName>
</protein>
<feature type="binding site" evidence="5">
    <location>
        <position position="85"/>
    </location>
    <ligand>
        <name>Mg(2+)</name>
        <dbReference type="ChEBI" id="CHEBI:18420"/>
        <label>1</label>
        <note>catalytic</note>
    </ligand>
</feature>
<dbReference type="Gene3D" id="3.40.190.80">
    <property type="match status" value="1"/>
</dbReference>
<reference evidence="6 7" key="1">
    <citation type="submission" date="2017-09" db="EMBL/GenBank/DDBJ databases">
        <title>Bacterial strain isolated from the female urinary microbiota.</title>
        <authorList>
            <person name="Thomas-White K."/>
            <person name="Kumar N."/>
            <person name="Forster S."/>
            <person name="Putonti C."/>
            <person name="Lawley T."/>
            <person name="Wolfe A.J."/>
        </authorList>
    </citation>
    <scope>NUCLEOTIDE SEQUENCE [LARGE SCALE GENOMIC DNA]</scope>
    <source>
        <strain evidence="6 7">UMB0852</strain>
    </source>
</reference>
<feature type="binding site" evidence="5">
    <location>
        <position position="67"/>
    </location>
    <ligand>
        <name>Mg(2+)</name>
        <dbReference type="ChEBI" id="CHEBI:18420"/>
        <label>1</label>
        <note>catalytic</note>
    </ligand>
</feature>
<dbReference type="GO" id="GO:0007165">
    <property type="term" value="P:signal transduction"/>
    <property type="evidence" value="ECO:0007669"/>
    <property type="project" value="TreeGrafter"/>
</dbReference>
<dbReference type="CDD" id="cd01637">
    <property type="entry name" value="IMPase_like"/>
    <property type="match status" value="1"/>
</dbReference>
<dbReference type="Proteomes" id="UP000235682">
    <property type="component" value="Unassembled WGS sequence"/>
</dbReference>
<dbReference type="RefSeq" id="WP_102227944.1">
    <property type="nucleotide sequence ID" value="NZ_PNFY01000027.1"/>
</dbReference>
<dbReference type="GO" id="GO:0046872">
    <property type="term" value="F:metal ion binding"/>
    <property type="evidence" value="ECO:0007669"/>
    <property type="project" value="UniProtKB-KW"/>
</dbReference>
<keyword evidence="4 5" id="KW-0460">Magnesium</keyword>
<dbReference type="PRINTS" id="PR00377">
    <property type="entry name" value="IMPHPHTASES"/>
</dbReference>